<dbReference type="Proteomes" id="UP001451303">
    <property type="component" value="Unassembled WGS sequence"/>
</dbReference>
<feature type="compositionally biased region" description="Low complexity" evidence="1">
    <location>
        <begin position="227"/>
        <end position="252"/>
    </location>
</feature>
<protein>
    <recommendedName>
        <fullName evidence="6">Regulator of conidiation rca-1</fullName>
    </recommendedName>
</protein>
<feature type="domain" description="Myb-like" evidence="2">
    <location>
        <begin position="4"/>
        <end position="55"/>
    </location>
</feature>
<dbReference type="InterPro" id="IPR009057">
    <property type="entry name" value="Homeodomain-like_sf"/>
</dbReference>
<feature type="compositionally biased region" description="Low complexity" evidence="1">
    <location>
        <begin position="183"/>
        <end position="193"/>
    </location>
</feature>
<accession>A0ABR3D204</accession>
<proteinExistence type="predicted"/>
<feature type="domain" description="HTH myb-type" evidence="3">
    <location>
        <begin position="60"/>
        <end position="110"/>
    </location>
</feature>
<feature type="domain" description="Myb-like" evidence="2">
    <location>
        <begin position="56"/>
        <end position="106"/>
    </location>
</feature>
<dbReference type="PANTHER" id="PTHR45614">
    <property type="entry name" value="MYB PROTEIN-RELATED"/>
    <property type="match status" value="1"/>
</dbReference>
<sequence length="325" mass="36762">MSNMPDQRRGPWSAGEDQRLIKLVKDLGPGNWVNVARILGTRTPKQCRERWHQNLKPGLNHGPMTQEEAAIIVREVDLKGPRWADISRKLQGRSDNAVKNYWNGLNNRKKNQLRRQSAPRRVSASNVLRNSPGQLPRAHMQRPIRYPQDIYTGSRRPSSPSSFNDSLHHRVHESIEWFPSRPQQQQQQQQQQQARCTTPFTSFLPPSHAFPTTDGYQDGSDCPNGNTLRLLTPPTSRRLAPFSTLPSPTTSSIGDLDEFDRRQLAAFAPPAAYRRPSLPFPQQSSMGYLPSTTEYLPTAPSSPIALVQRDEKNHARIPVTSLLCS</sequence>
<evidence type="ECO:0000259" key="2">
    <source>
        <dbReference type="PROSITE" id="PS50090"/>
    </source>
</evidence>
<dbReference type="SUPFAM" id="SSF46689">
    <property type="entry name" value="Homeodomain-like"/>
    <property type="match status" value="1"/>
</dbReference>
<dbReference type="Pfam" id="PF00249">
    <property type="entry name" value="Myb_DNA-binding"/>
    <property type="match status" value="2"/>
</dbReference>
<dbReference type="SMART" id="SM00717">
    <property type="entry name" value="SANT"/>
    <property type="match status" value="2"/>
</dbReference>
<dbReference type="InterPro" id="IPR001005">
    <property type="entry name" value="SANT/Myb"/>
</dbReference>
<feature type="region of interest" description="Disordered" evidence="1">
    <location>
        <begin position="178"/>
        <end position="256"/>
    </location>
</feature>
<evidence type="ECO:0000313" key="4">
    <source>
        <dbReference type="EMBL" id="KAL0465681.1"/>
    </source>
</evidence>
<evidence type="ECO:0000256" key="1">
    <source>
        <dbReference type="SAM" id="MobiDB-lite"/>
    </source>
</evidence>
<dbReference type="Gene3D" id="1.10.10.60">
    <property type="entry name" value="Homeodomain-like"/>
    <property type="match status" value="2"/>
</dbReference>
<feature type="region of interest" description="Disordered" evidence="1">
    <location>
        <begin position="107"/>
        <end position="144"/>
    </location>
</feature>
<reference evidence="4 5" key="1">
    <citation type="submission" date="2023-09" db="EMBL/GenBank/DDBJ databases">
        <title>Multi-omics analysis of a traditional fermented food reveals byproduct-associated fungal strains for waste-to-food upcycling.</title>
        <authorList>
            <consortium name="Lawrence Berkeley National Laboratory"/>
            <person name="Rekdal V.M."/>
            <person name="Villalobos-Escobedo J.M."/>
            <person name="Rodriguez-Valeron N."/>
            <person name="Garcia M.O."/>
            <person name="Vasquez D.P."/>
            <person name="Damayanti I."/>
            <person name="Sorensen P.M."/>
            <person name="Baidoo E.E."/>
            <person name="De Carvalho A.C."/>
            <person name="Riley R."/>
            <person name="Lipzen A."/>
            <person name="He G."/>
            <person name="Yan M."/>
            <person name="Haridas S."/>
            <person name="Daum C."/>
            <person name="Yoshinaga Y."/>
            <person name="Ng V."/>
            <person name="Grigoriev I.V."/>
            <person name="Munk R."/>
            <person name="Nuraida L."/>
            <person name="Wijaya C.H."/>
            <person name="Morales P.-C."/>
            <person name="Keasling J.D."/>
        </authorList>
    </citation>
    <scope>NUCLEOTIDE SEQUENCE [LARGE SCALE GENOMIC DNA]</scope>
    <source>
        <strain evidence="4 5">FGSC 2613</strain>
    </source>
</reference>
<organism evidence="4 5">
    <name type="scientific">Neurospora intermedia</name>
    <dbReference type="NCBI Taxonomy" id="5142"/>
    <lineage>
        <taxon>Eukaryota</taxon>
        <taxon>Fungi</taxon>
        <taxon>Dikarya</taxon>
        <taxon>Ascomycota</taxon>
        <taxon>Pezizomycotina</taxon>
        <taxon>Sordariomycetes</taxon>
        <taxon>Sordariomycetidae</taxon>
        <taxon>Sordariales</taxon>
        <taxon>Sordariaceae</taxon>
        <taxon>Neurospora</taxon>
    </lineage>
</organism>
<comment type="caution">
    <text evidence="4">The sequence shown here is derived from an EMBL/GenBank/DDBJ whole genome shotgun (WGS) entry which is preliminary data.</text>
</comment>
<dbReference type="InterPro" id="IPR050560">
    <property type="entry name" value="MYB_TF"/>
</dbReference>
<evidence type="ECO:0000259" key="3">
    <source>
        <dbReference type="PROSITE" id="PS51294"/>
    </source>
</evidence>
<dbReference type="InterPro" id="IPR017930">
    <property type="entry name" value="Myb_dom"/>
</dbReference>
<dbReference type="PROSITE" id="PS50090">
    <property type="entry name" value="MYB_LIKE"/>
    <property type="match status" value="2"/>
</dbReference>
<dbReference type="PANTHER" id="PTHR45614:SF25">
    <property type="entry name" value="MYB PROTEIN"/>
    <property type="match status" value="1"/>
</dbReference>
<name>A0ABR3D204_NEUIN</name>
<evidence type="ECO:0000313" key="5">
    <source>
        <dbReference type="Proteomes" id="UP001451303"/>
    </source>
</evidence>
<dbReference type="PROSITE" id="PS51294">
    <property type="entry name" value="HTH_MYB"/>
    <property type="match status" value="2"/>
</dbReference>
<dbReference type="EMBL" id="JAVLET010000015">
    <property type="protein sequence ID" value="KAL0465681.1"/>
    <property type="molecule type" value="Genomic_DNA"/>
</dbReference>
<evidence type="ECO:0008006" key="6">
    <source>
        <dbReference type="Google" id="ProtNLM"/>
    </source>
</evidence>
<gene>
    <name evidence="4" type="ORF">QR685DRAFT_122808</name>
</gene>
<keyword evidence="5" id="KW-1185">Reference proteome</keyword>
<feature type="compositionally biased region" description="Polar residues" evidence="1">
    <location>
        <begin position="123"/>
        <end position="133"/>
    </location>
</feature>
<dbReference type="CDD" id="cd00167">
    <property type="entry name" value="SANT"/>
    <property type="match status" value="2"/>
</dbReference>
<feature type="domain" description="HTH myb-type" evidence="3">
    <location>
        <begin position="4"/>
        <end position="59"/>
    </location>
</feature>